<sequence length="297" mass="32718">MSHNVRATSCKWGLIPILGPQYKATVTPESQEIVQRNKDRECILLQSSVSGSKMFQLGSLVVLCGLLIGTSRSLSGTEITEKQLLEEQESSVHVVLENFQRSQKKVAGCVFIFVGSQGQSAGSFGKCECCQLNRHFISNRCEGLEVKDLRLLDVKPSLSSSGDEVTMKIPMTLDATMSLPVPDLTLDISTSMEMVSKLAVQKDDRTGLFFMNMQTCSANVDKISVSSSGRQNSFINLLLNNVSDSVRRNLLFSVTNGLCPILREIFKNLQPSLIFQSGAGNLHLKRNEQRRSHVAPC</sequence>
<organism evidence="7 8">
    <name type="scientific">Apodemus speciosus</name>
    <name type="common">Large Japanese field mouse</name>
    <dbReference type="NCBI Taxonomy" id="105296"/>
    <lineage>
        <taxon>Eukaryota</taxon>
        <taxon>Metazoa</taxon>
        <taxon>Chordata</taxon>
        <taxon>Craniata</taxon>
        <taxon>Vertebrata</taxon>
        <taxon>Euteleostomi</taxon>
        <taxon>Mammalia</taxon>
        <taxon>Eutheria</taxon>
        <taxon>Euarchontoglires</taxon>
        <taxon>Glires</taxon>
        <taxon>Rodentia</taxon>
        <taxon>Myomorpha</taxon>
        <taxon>Muroidea</taxon>
        <taxon>Muridae</taxon>
        <taxon>Murinae</taxon>
        <taxon>Apodemus</taxon>
    </lineage>
</organism>
<keyword evidence="8" id="KW-1185">Reference proteome</keyword>
<dbReference type="InterPro" id="IPR017943">
    <property type="entry name" value="Bactericidal_perm-incr_a/b_dom"/>
</dbReference>
<dbReference type="Gene3D" id="3.15.10.10">
    <property type="entry name" value="Bactericidal permeability-increasing protein, domain 1"/>
    <property type="match status" value="1"/>
</dbReference>
<evidence type="ECO:0000256" key="4">
    <source>
        <dbReference type="ARBA" id="ARBA00022729"/>
    </source>
</evidence>
<proteinExistence type="inferred from homology"/>
<dbReference type="PANTHER" id="PTHR47145">
    <property type="entry name" value="BPI FOLD-CONTAINING FAMILY A MEMBER 2"/>
    <property type="match status" value="1"/>
</dbReference>
<dbReference type="SUPFAM" id="SSF55394">
    <property type="entry name" value="Bactericidal permeability-increasing protein, BPI"/>
    <property type="match status" value="1"/>
</dbReference>
<gene>
    <name evidence="7" type="ORF">APTSU1_000231100</name>
</gene>
<dbReference type="InterPro" id="IPR052507">
    <property type="entry name" value="BPI_fold-antibacterial"/>
</dbReference>
<evidence type="ECO:0000256" key="1">
    <source>
        <dbReference type="ARBA" id="ARBA00004613"/>
    </source>
</evidence>
<dbReference type="InterPro" id="IPR017942">
    <property type="entry name" value="Lipid-bd_serum_glycop_N"/>
</dbReference>
<comment type="similarity">
    <text evidence="2">Belongs to the BPI/LBP/Plunc superfamily. Plunc family.</text>
</comment>
<keyword evidence="4" id="KW-0732">Signal</keyword>
<dbReference type="Pfam" id="PF01273">
    <property type="entry name" value="LBP_BPI_CETP"/>
    <property type="match status" value="1"/>
</dbReference>
<dbReference type="PANTHER" id="PTHR47145:SF1">
    <property type="entry name" value="BPI FOLD-CONTAINING FAMILY A MEMBER 2"/>
    <property type="match status" value="1"/>
</dbReference>
<keyword evidence="5" id="KW-1015">Disulfide bond</keyword>
<comment type="caution">
    <text evidence="7">The sequence shown here is derived from an EMBL/GenBank/DDBJ whole genome shotgun (WGS) entry which is preliminary data.</text>
</comment>
<evidence type="ECO:0000259" key="6">
    <source>
        <dbReference type="Pfam" id="PF01273"/>
    </source>
</evidence>
<evidence type="ECO:0000313" key="8">
    <source>
        <dbReference type="Proteomes" id="UP001623349"/>
    </source>
</evidence>
<feature type="domain" description="Lipid-binding serum glycoprotein N-terminal" evidence="6">
    <location>
        <begin position="135"/>
        <end position="269"/>
    </location>
</feature>
<comment type="subcellular location">
    <subcellularLocation>
        <location evidence="1">Secreted</location>
    </subcellularLocation>
</comment>
<name>A0ABQ0EJW9_APOSI</name>
<dbReference type="EMBL" id="BAAFST010000002">
    <property type="protein sequence ID" value="GAB1287081.1"/>
    <property type="molecule type" value="Genomic_DNA"/>
</dbReference>
<evidence type="ECO:0000256" key="3">
    <source>
        <dbReference type="ARBA" id="ARBA00022525"/>
    </source>
</evidence>
<dbReference type="Proteomes" id="UP001623349">
    <property type="component" value="Unassembled WGS sequence"/>
</dbReference>
<accession>A0ABQ0EJW9</accession>
<keyword evidence="3" id="KW-0964">Secreted</keyword>
<evidence type="ECO:0000313" key="7">
    <source>
        <dbReference type="EMBL" id="GAB1287081.1"/>
    </source>
</evidence>
<protein>
    <submittedName>
        <fullName evidence="7">BPI fold-containing family A member 2</fullName>
    </submittedName>
</protein>
<evidence type="ECO:0000256" key="2">
    <source>
        <dbReference type="ARBA" id="ARBA00009020"/>
    </source>
</evidence>
<evidence type="ECO:0000256" key="5">
    <source>
        <dbReference type="ARBA" id="ARBA00023157"/>
    </source>
</evidence>
<reference evidence="7 8" key="1">
    <citation type="submission" date="2024-08" db="EMBL/GenBank/DDBJ databases">
        <title>The draft genome of Apodemus speciosus.</title>
        <authorList>
            <person name="Nabeshima K."/>
            <person name="Suzuki S."/>
            <person name="Onuma M."/>
        </authorList>
    </citation>
    <scope>NUCLEOTIDE SEQUENCE [LARGE SCALE GENOMIC DNA]</scope>
    <source>
        <strain evidence="7">IB14-021</strain>
    </source>
</reference>